<evidence type="ECO:0000313" key="3">
    <source>
        <dbReference type="EMBL" id="CAK9252141.1"/>
    </source>
</evidence>
<evidence type="ECO:0000259" key="2">
    <source>
        <dbReference type="PROSITE" id="PS50994"/>
    </source>
</evidence>
<name>A0ABP0VCH3_9BRYO</name>
<dbReference type="Pfam" id="PF12070">
    <property type="entry name" value="SCAI"/>
    <property type="match status" value="1"/>
</dbReference>
<sequence>MAPGTQPPSEEYRALVDKAYSKFARLREFPPYGRNKWDYYFHKAFQAYSTLWKYQQENRQKLMEVGLKRWEIGEIASRIGQLYYNYYLRTSNAKFLSESFIFYEAIMSREYFKDSDKDASLANKQLRYCARFIVICLLLNRREMAHMLARQLRLLVDEYGHTYQGIEVKEWKLVMQEIVRFLKADAACDTSRPLRYSVLLDPQHSVLPAVEKLEGKKPLQLEDAILASYYHNEVKFSELTLDTFRMLQALEWEPSGSLYRMRTGMTGGNRVGSSSNVGVVEEIADPSLPPNPHKYILYRPTVQHLLLVLGTACEELSTDSVVLLYVSASVSLTPSLSLNQLTINQIQSYVSTRSEESGDAEQSETSTPADSPKYIGNAALTSPGGSVTPGLWMGSKHSPGSNFLYPSDILPFTRRPLFIIIDSDNSFIFESISGEERGESAVLLLSPSMQIDEKGTGTPTSSSHLSNTGNLFTFFLTAPFLAFCRLLGISHTSFPKQGQTDPEKLLSTSFVEWGTALVTSTIISPAWARVLFDPFLRQLVLRFIFCRAVIALHAKYGGKPEFAPRCCPALPDEMLPESEVVQAMVLQLATLLGVADQFQTSITAVFDSSQTATNAVAGLHPDFFQEKQIPSCTTNDTGPSMLGCLDVGMKTTRTIMHYAASGEGWSMSPCQTQTSRTHKVSFL</sequence>
<reference evidence="3" key="1">
    <citation type="submission" date="2024-02" db="EMBL/GenBank/DDBJ databases">
        <authorList>
            <consortium name="ELIXIR-Norway"/>
            <consortium name="Elixir Norway"/>
        </authorList>
    </citation>
    <scope>NUCLEOTIDE SEQUENCE</scope>
</reference>
<feature type="region of interest" description="Disordered" evidence="1">
    <location>
        <begin position="353"/>
        <end position="379"/>
    </location>
</feature>
<proteinExistence type="predicted"/>
<dbReference type="InterPro" id="IPR001584">
    <property type="entry name" value="Integrase_cat-core"/>
</dbReference>
<gene>
    <name evidence="3" type="ORF">CSSPJE1EN1_LOCUS27519</name>
</gene>
<organism evidence="3 4">
    <name type="scientific">Sphagnum jensenii</name>
    <dbReference type="NCBI Taxonomy" id="128206"/>
    <lineage>
        <taxon>Eukaryota</taxon>
        <taxon>Viridiplantae</taxon>
        <taxon>Streptophyta</taxon>
        <taxon>Embryophyta</taxon>
        <taxon>Bryophyta</taxon>
        <taxon>Sphagnophytina</taxon>
        <taxon>Sphagnopsida</taxon>
        <taxon>Sphagnales</taxon>
        <taxon>Sphagnaceae</taxon>
        <taxon>Sphagnum</taxon>
    </lineage>
</organism>
<dbReference type="PANTHER" id="PTHR21243">
    <property type="entry name" value="PROTEIN SCAI"/>
    <property type="match status" value="1"/>
</dbReference>
<dbReference type="Proteomes" id="UP001497444">
    <property type="component" value="Unassembled WGS sequence"/>
</dbReference>
<keyword evidence="4" id="KW-1185">Reference proteome</keyword>
<feature type="domain" description="Integrase catalytic" evidence="2">
    <location>
        <begin position="395"/>
        <end position="492"/>
    </location>
</feature>
<dbReference type="InterPro" id="IPR022709">
    <property type="entry name" value="SCAI"/>
</dbReference>
<protein>
    <recommendedName>
        <fullName evidence="2">Integrase catalytic domain-containing protein</fullName>
    </recommendedName>
</protein>
<evidence type="ECO:0000313" key="4">
    <source>
        <dbReference type="Proteomes" id="UP001497444"/>
    </source>
</evidence>
<evidence type="ECO:0000256" key="1">
    <source>
        <dbReference type="SAM" id="MobiDB-lite"/>
    </source>
</evidence>
<accession>A0ABP0VCH3</accession>
<comment type="caution">
    <text evidence="3">The sequence shown here is derived from an EMBL/GenBank/DDBJ whole genome shotgun (WGS) entry which is preliminary data.</text>
</comment>
<dbReference type="PROSITE" id="PS50994">
    <property type="entry name" value="INTEGRASE"/>
    <property type="match status" value="1"/>
</dbReference>
<dbReference type="EMBL" id="CAXAQS010000559">
    <property type="protein sequence ID" value="CAK9252141.1"/>
    <property type="molecule type" value="Genomic_DNA"/>
</dbReference>